<name>A0A226F553_FOLCA</name>
<protein>
    <submittedName>
        <fullName evidence="1">Uncharacterized protein</fullName>
    </submittedName>
</protein>
<dbReference type="Proteomes" id="UP000198287">
    <property type="component" value="Unassembled WGS sequence"/>
</dbReference>
<gene>
    <name evidence="1" type="ORF">Fcan01_03694</name>
</gene>
<accession>A0A226F553</accession>
<evidence type="ECO:0000313" key="1">
    <source>
        <dbReference type="EMBL" id="OXA64919.1"/>
    </source>
</evidence>
<comment type="caution">
    <text evidence="1">The sequence shown here is derived from an EMBL/GenBank/DDBJ whole genome shotgun (WGS) entry which is preliminary data.</text>
</comment>
<reference evidence="1 2" key="1">
    <citation type="submission" date="2015-12" db="EMBL/GenBank/DDBJ databases">
        <title>The genome of Folsomia candida.</title>
        <authorList>
            <person name="Faddeeva A."/>
            <person name="Derks M.F."/>
            <person name="Anvar Y."/>
            <person name="Smit S."/>
            <person name="Van Straalen N."/>
            <person name="Roelofs D."/>
        </authorList>
    </citation>
    <scope>NUCLEOTIDE SEQUENCE [LARGE SCALE GENOMIC DNA]</scope>
    <source>
        <strain evidence="1 2">VU population</strain>
        <tissue evidence="1">Whole body</tissue>
    </source>
</reference>
<proteinExistence type="predicted"/>
<keyword evidence="2" id="KW-1185">Reference proteome</keyword>
<dbReference type="AlphaFoldDB" id="A0A226F553"/>
<organism evidence="1 2">
    <name type="scientific">Folsomia candida</name>
    <name type="common">Springtail</name>
    <dbReference type="NCBI Taxonomy" id="158441"/>
    <lineage>
        <taxon>Eukaryota</taxon>
        <taxon>Metazoa</taxon>
        <taxon>Ecdysozoa</taxon>
        <taxon>Arthropoda</taxon>
        <taxon>Hexapoda</taxon>
        <taxon>Collembola</taxon>
        <taxon>Entomobryomorpha</taxon>
        <taxon>Isotomoidea</taxon>
        <taxon>Isotomidae</taxon>
        <taxon>Proisotominae</taxon>
        <taxon>Folsomia</taxon>
    </lineage>
</organism>
<sequence length="528" mass="61224">MAFPIHHVMQTEEEVEPLDQIDQAASDRILELFATPYPELTRAQVLMLERIVAATKVAQLPYSLVFQPDNVLYDDTMDIDDDISLASIVIPRCEPLADLAPYIYSTRGRHSTGHTTPNSVADKMRGMWNTYFENARGYDEGHVYDDDDVLEFVDYMELFMDDPAVGMPLNTLRGGECHVLYDHKRQFFILHSIRHRFLLCMTPGCFRLEGEHVSVEFPHCFRHYNTEVHVVLEITRVHDNDDKKKPKTIPIDMFTYPPNVPSVVTEAWIFTTYQAAVDKISCLEFCHILKSLNDTTYEYVSDHTVLPVNLHDQLEPLLHSLGITITLQGSVSDEDLESIGLSDLFGVPFNEESLKESKIVLYQESNNHFEYRGVTTDWSKKQLYVNSTQKTLLFAAKERGHKFTFEPRRILYDRTNMVKAEFMTILGSVIASYLHAPRPDTRQDFVNVNCRVDTSFLVNRNRISDMQNVPLQRYENPEEHDEDYSYDDEAAFYDNQHLTDLELLMQWIAHEYRIKVIITVNPEEVDEQ</sequence>
<evidence type="ECO:0000313" key="2">
    <source>
        <dbReference type="Proteomes" id="UP000198287"/>
    </source>
</evidence>
<dbReference type="EMBL" id="LNIX01000001">
    <property type="protein sequence ID" value="OXA64919.1"/>
    <property type="molecule type" value="Genomic_DNA"/>
</dbReference>